<feature type="compositionally biased region" description="Basic residues" evidence="1">
    <location>
        <begin position="407"/>
        <end position="417"/>
    </location>
</feature>
<dbReference type="VEuPathDB" id="FungiDB:AeMF1_001010"/>
<dbReference type="Proteomes" id="UP000481153">
    <property type="component" value="Unassembled WGS sequence"/>
</dbReference>
<sequence>MDAAFASHALSDAECKRLASFGPLNMPPQELKKQFFIQSIEDSYGPGLLVLRKYAEQNEIVQAPRTNEGMQAKESLSWFASWMTNCEENANQDMEVQEDIEHVDNDVVDEDAFRTPLKPRHGEIDSVQVNVTATTVTKTTSAHKRSHTTITETVEHREIHAESFHSPVATQPGHVYTLSSVELTSPAPVSSDGSSRLWVQLPENTSNEITPSAKQAAHAPPVGISPVIAASKKKIAAQPKKRHFEDVAPEKPAPISEENTSEDEDEVDIVLRHDATPISGPQRRRWSMPSFFNSNTKSPTKVAQSPSSLEELLNLPPDTSSIWERLKAIRMPDILAEGLHFSDDASNQEDDAPNIDDDLCCGFDLMNVDDMNDPHPLTIDFSLTPMTECDHSLPHPESTKSAGPNRPRTRSQRKRRLTRGISLSNLTRCQNTNCDDLQHEWGRFSTCGRLHGRWCPN</sequence>
<dbReference type="EMBL" id="VJMJ01000101">
    <property type="protein sequence ID" value="KAF0735120.1"/>
    <property type="molecule type" value="Genomic_DNA"/>
</dbReference>
<organism evidence="2 3">
    <name type="scientific">Aphanomyces euteiches</name>
    <dbReference type="NCBI Taxonomy" id="100861"/>
    <lineage>
        <taxon>Eukaryota</taxon>
        <taxon>Sar</taxon>
        <taxon>Stramenopiles</taxon>
        <taxon>Oomycota</taxon>
        <taxon>Saprolegniomycetes</taxon>
        <taxon>Saprolegniales</taxon>
        <taxon>Verrucalvaceae</taxon>
        <taxon>Aphanomyces</taxon>
    </lineage>
</organism>
<feature type="region of interest" description="Disordered" evidence="1">
    <location>
        <begin position="236"/>
        <end position="305"/>
    </location>
</feature>
<accession>A0A6G0X5B0</accession>
<feature type="compositionally biased region" description="Acidic residues" evidence="1">
    <location>
        <begin position="259"/>
        <end position="268"/>
    </location>
</feature>
<protein>
    <submittedName>
        <fullName evidence="2">Uncharacterized protein</fullName>
    </submittedName>
</protein>
<feature type="compositionally biased region" description="Polar residues" evidence="1">
    <location>
        <begin position="290"/>
        <end position="304"/>
    </location>
</feature>
<evidence type="ECO:0000313" key="2">
    <source>
        <dbReference type="EMBL" id="KAF0735120.1"/>
    </source>
</evidence>
<gene>
    <name evidence="2" type="ORF">Ae201684_008332</name>
</gene>
<evidence type="ECO:0000256" key="1">
    <source>
        <dbReference type="SAM" id="MobiDB-lite"/>
    </source>
</evidence>
<feature type="compositionally biased region" description="Basic and acidic residues" evidence="1">
    <location>
        <begin position="388"/>
        <end position="398"/>
    </location>
</feature>
<keyword evidence="3" id="KW-1185">Reference proteome</keyword>
<dbReference type="AlphaFoldDB" id="A0A6G0X5B0"/>
<reference evidence="2 3" key="1">
    <citation type="submission" date="2019-07" db="EMBL/GenBank/DDBJ databases">
        <title>Genomics analysis of Aphanomyces spp. identifies a new class of oomycete effector associated with host adaptation.</title>
        <authorList>
            <person name="Gaulin E."/>
        </authorList>
    </citation>
    <scope>NUCLEOTIDE SEQUENCE [LARGE SCALE GENOMIC DNA]</scope>
    <source>
        <strain evidence="2 3">ATCC 201684</strain>
    </source>
</reference>
<proteinExistence type="predicted"/>
<comment type="caution">
    <text evidence="2">The sequence shown here is derived from an EMBL/GenBank/DDBJ whole genome shotgun (WGS) entry which is preliminary data.</text>
</comment>
<evidence type="ECO:0000313" key="3">
    <source>
        <dbReference type="Proteomes" id="UP000481153"/>
    </source>
</evidence>
<name>A0A6G0X5B0_9STRA</name>
<feature type="region of interest" description="Disordered" evidence="1">
    <location>
        <begin position="388"/>
        <end position="417"/>
    </location>
</feature>